<evidence type="ECO:0000313" key="7">
    <source>
        <dbReference type="EMBL" id="SEA41639.1"/>
    </source>
</evidence>
<dbReference type="GO" id="GO:0043190">
    <property type="term" value="C:ATP-binding cassette (ABC) transporter complex"/>
    <property type="evidence" value="ECO:0007669"/>
    <property type="project" value="TreeGrafter"/>
</dbReference>
<feature type="transmembrane region" description="Helical" evidence="6">
    <location>
        <begin position="286"/>
        <end position="304"/>
    </location>
</feature>
<protein>
    <submittedName>
        <fullName evidence="7">Lipopolysaccharide export system permease protein</fullName>
    </submittedName>
</protein>
<feature type="transmembrane region" description="Helical" evidence="6">
    <location>
        <begin position="311"/>
        <end position="332"/>
    </location>
</feature>
<evidence type="ECO:0000256" key="4">
    <source>
        <dbReference type="ARBA" id="ARBA00022989"/>
    </source>
</evidence>
<dbReference type="PANTHER" id="PTHR33529">
    <property type="entry name" value="SLR0882 PROTEIN-RELATED"/>
    <property type="match status" value="1"/>
</dbReference>
<organism evidence="7 8">
    <name type="scientific">Alistipes timonensis JC136</name>
    <dbReference type="NCBI Taxonomy" id="1033731"/>
    <lineage>
        <taxon>Bacteria</taxon>
        <taxon>Pseudomonadati</taxon>
        <taxon>Bacteroidota</taxon>
        <taxon>Bacteroidia</taxon>
        <taxon>Bacteroidales</taxon>
        <taxon>Rikenellaceae</taxon>
        <taxon>Alistipes</taxon>
    </lineage>
</organism>
<feature type="transmembrane region" description="Helical" evidence="6">
    <location>
        <begin position="60"/>
        <end position="86"/>
    </location>
</feature>
<dbReference type="InterPro" id="IPR005495">
    <property type="entry name" value="LptG/LptF_permease"/>
</dbReference>
<keyword evidence="3 6" id="KW-0812">Transmembrane</keyword>
<dbReference type="Proteomes" id="UP000183253">
    <property type="component" value="Unassembled WGS sequence"/>
</dbReference>
<dbReference type="PANTHER" id="PTHR33529:SF8">
    <property type="entry name" value="PERMEASE, YJGP_YJGQ FAMILY"/>
    <property type="match status" value="1"/>
</dbReference>
<proteinExistence type="predicted"/>
<dbReference type="OrthoDB" id="9807977at2"/>
<accession>A0A1H4B0K6</accession>
<gene>
    <name evidence="7" type="ORF">SAMN05444145_103189</name>
</gene>
<dbReference type="GO" id="GO:0015920">
    <property type="term" value="P:lipopolysaccharide transport"/>
    <property type="evidence" value="ECO:0007669"/>
    <property type="project" value="TreeGrafter"/>
</dbReference>
<evidence type="ECO:0000313" key="8">
    <source>
        <dbReference type="Proteomes" id="UP000183253"/>
    </source>
</evidence>
<comment type="subcellular location">
    <subcellularLocation>
        <location evidence="1">Cell membrane</location>
        <topology evidence="1">Multi-pass membrane protein</topology>
    </subcellularLocation>
</comment>
<feature type="transmembrane region" description="Helical" evidence="6">
    <location>
        <begin position="20"/>
        <end position="40"/>
    </location>
</feature>
<evidence type="ECO:0000256" key="5">
    <source>
        <dbReference type="ARBA" id="ARBA00023136"/>
    </source>
</evidence>
<dbReference type="AlphaFoldDB" id="A0A1H4B0K6"/>
<dbReference type="EMBL" id="FNRI01000003">
    <property type="protein sequence ID" value="SEA41639.1"/>
    <property type="molecule type" value="Genomic_DNA"/>
</dbReference>
<keyword evidence="8" id="KW-1185">Reference proteome</keyword>
<keyword evidence="2" id="KW-1003">Cell membrane</keyword>
<feature type="transmembrane region" description="Helical" evidence="6">
    <location>
        <begin position="107"/>
        <end position="130"/>
    </location>
</feature>
<reference evidence="7 8" key="1">
    <citation type="submission" date="2016-10" db="EMBL/GenBank/DDBJ databases">
        <authorList>
            <person name="de Groot N.N."/>
        </authorList>
    </citation>
    <scope>NUCLEOTIDE SEQUENCE [LARGE SCALE GENOMIC DNA]</scope>
    <source>
        <strain evidence="7 8">DSM 25383</strain>
    </source>
</reference>
<evidence type="ECO:0000256" key="6">
    <source>
        <dbReference type="SAM" id="Phobius"/>
    </source>
</evidence>
<evidence type="ECO:0000256" key="1">
    <source>
        <dbReference type="ARBA" id="ARBA00004651"/>
    </source>
</evidence>
<keyword evidence="5 6" id="KW-0472">Membrane</keyword>
<keyword evidence="4 6" id="KW-1133">Transmembrane helix</keyword>
<dbReference type="RefSeq" id="WP_010261634.1">
    <property type="nucleotide sequence ID" value="NZ_CAEG01000010.1"/>
</dbReference>
<sequence length="367" mass="42675">MKMRFPGFKILDRYILGKFLTTYFFSIAMIIVIVVVFDYVEKIDDFTELHAPLKSVILDYYLNFIPYFINQFSGLFTFIACIFFTSKMAYQTEIVAMLSGGMSFRRLMWPYFLGAFIIASLSLTLNLWLIPISQRHIVSFEQQYIKRKQNTKFNRHIYRQIEPGIFAYIRGYNDGARQASFFALERYYSGTMTHSLEASDVKFNPETRRWTAPRYTKREFDSLGMETFEQFRNLDTLINLDVTELGEINDLIQTMNISELNDFLDQQRAKGSDSINIIEVEKHARYAYPLSTFILTLIGVSLSSRKVRGGTGLHIGIGTGLCFSYILFNRFFEEFAKSGTLPPGLAVWLPNIIYLFIAVYLYRKAPK</sequence>
<evidence type="ECO:0000256" key="2">
    <source>
        <dbReference type="ARBA" id="ARBA00022475"/>
    </source>
</evidence>
<feature type="transmembrane region" description="Helical" evidence="6">
    <location>
        <begin position="344"/>
        <end position="362"/>
    </location>
</feature>
<name>A0A1H4B0K6_9BACT</name>
<evidence type="ECO:0000256" key="3">
    <source>
        <dbReference type="ARBA" id="ARBA00022692"/>
    </source>
</evidence>
<dbReference type="Pfam" id="PF03739">
    <property type="entry name" value="LptF_LptG"/>
    <property type="match status" value="1"/>
</dbReference>
<dbReference type="STRING" id="1033731.SAMN05444145_103189"/>